<sequence length="215" mass="24473">MGDGNEEFSPVNSQGIDLSQDDVHASRPSCASEGRTGSSGSKRKRGSQRKVDVEGIHLALNQTNEQLMMIAEWPTCALANDNHVRMEFFCILREMLELMVWIGRYCKGIFCLVWTTFGTTIFFLHNVYLKLRKIVTISPKRYNSQSQKEKGLLEIITTLPLVSQPLPLCDIRPSSSSTLKLFPCGSNIYFQSIPLTYDLKDKNHYVSKVKRQYEN</sequence>
<protein>
    <recommendedName>
        <fullName evidence="4">Retrotransposon protein</fullName>
    </recommendedName>
</protein>
<name>A0A9I9EBG1_CUCME</name>
<feature type="region of interest" description="Disordered" evidence="1">
    <location>
        <begin position="1"/>
        <end position="50"/>
    </location>
</feature>
<proteinExistence type="predicted"/>
<reference evidence="3" key="1">
    <citation type="submission" date="2023-03" db="UniProtKB">
        <authorList>
            <consortium name="EnsemblPlants"/>
        </authorList>
    </citation>
    <scope>IDENTIFICATION</scope>
</reference>
<keyword evidence="2" id="KW-0472">Membrane</keyword>
<dbReference type="AlphaFoldDB" id="A0A9I9EBG1"/>
<keyword evidence="2" id="KW-0812">Transmembrane</keyword>
<accession>A0A9I9EBG1</accession>
<keyword evidence="2" id="KW-1133">Transmembrane helix</keyword>
<feature type="transmembrane region" description="Helical" evidence="2">
    <location>
        <begin position="102"/>
        <end position="124"/>
    </location>
</feature>
<dbReference type="EnsemblPlants" id="MELO3C031433.2.1">
    <property type="protein sequence ID" value="MELO3C031433.2.1"/>
    <property type="gene ID" value="MELO3C031433.2"/>
</dbReference>
<evidence type="ECO:0008006" key="4">
    <source>
        <dbReference type="Google" id="ProtNLM"/>
    </source>
</evidence>
<organism evidence="3">
    <name type="scientific">Cucumis melo</name>
    <name type="common">Muskmelon</name>
    <dbReference type="NCBI Taxonomy" id="3656"/>
    <lineage>
        <taxon>Eukaryota</taxon>
        <taxon>Viridiplantae</taxon>
        <taxon>Streptophyta</taxon>
        <taxon>Embryophyta</taxon>
        <taxon>Tracheophyta</taxon>
        <taxon>Spermatophyta</taxon>
        <taxon>Magnoliopsida</taxon>
        <taxon>eudicotyledons</taxon>
        <taxon>Gunneridae</taxon>
        <taxon>Pentapetalae</taxon>
        <taxon>rosids</taxon>
        <taxon>fabids</taxon>
        <taxon>Cucurbitales</taxon>
        <taxon>Cucurbitaceae</taxon>
        <taxon>Benincaseae</taxon>
        <taxon>Cucumis</taxon>
    </lineage>
</organism>
<evidence type="ECO:0000256" key="2">
    <source>
        <dbReference type="SAM" id="Phobius"/>
    </source>
</evidence>
<dbReference type="Gramene" id="MELO3C031433.2.1">
    <property type="protein sequence ID" value="MELO3C031433.2.1"/>
    <property type="gene ID" value="MELO3C031433.2"/>
</dbReference>
<evidence type="ECO:0000256" key="1">
    <source>
        <dbReference type="SAM" id="MobiDB-lite"/>
    </source>
</evidence>
<evidence type="ECO:0000313" key="3">
    <source>
        <dbReference type="EnsemblPlants" id="MELO3C031433.2.1"/>
    </source>
</evidence>